<name>A0ACC2MPU2_PERAE</name>
<sequence length="89" mass="10053">MVQAEEESERESSDDDRHRGELKWPGAIRVQDGHHEEQPKRVMWPGALRLCYESSQAEKEGIETVANGCHEASVEVQPNPSRVSVQRAT</sequence>
<proteinExistence type="predicted"/>
<accession>A0ACC2MPU2</accession>
<dbReference type="EMBL" id="CM056809">
    <property type="protein sequence ID" value="KAJ8647740.1"/>
    <property type="molecule type" value="Genomic_DNA"/>
</dbReference>
<evidence type="ECO:0000313" key="1">
    <source>
        <dbReference type="EMBL" id="KAJ8647740.1"/>
    </source>
</evidence>
<reference evidence="1 2" key="1">
    <citation type="journal article" date="2022" name="Hortic Res">
        <title>A haplotype resolved chromosomal level avocado genome allows analysis of novel avocado genes.</title>
        <authorList>
            <person name="Nath O."/>
            <person name="Fletcher S.J."/>
            <person name="Hayward A."/>
            <person name="Shaw L.M."/>
            <person name="Masouleh A.K."/>
            <person name="Furtado A."/>
            <person name="Henry R.J."/>
            <person name="Mitter N."/>
        </authorList>
    </citation>
    <scope>NUCLEOTIDE SEQUENCE [LARGE SCALE GENOMIC DNA]</scope>
    <source>
        <strain evidence="2">cv. Hass</strain>
    </source>
</reference>
<protein>
    <submittedName>
        <fullName evidence="1">Uncharacterized protein</fullName>
    </submittedName>
</protein>
<keyword evidence="2" id="KW-1185">Reference proteome</keyword>
<dbReference type="Proteomes" id="UP001234297">
    <property type="component" value="Chromosome 1"/>
</dbReference>
<comment type="caution">
    <text evidence="1">The sequence shown here is derived from an EMBL/GenBank/DDBJ whole genome shotgun (WGS) entry which is preliminary data.</text>
</comment>
<organism evidence="1 2">
    <name type="scientific">Persea americana</name>
    <name type="common">Avocado</name>
    <dbReference type="NCBI Taxonomy" id="3435"/>
    <lineage>
        <taxon>Eukaryota</taxon>
        <taxon>Viridiplantae</taxon>
        <taxon>Streptophyta</taxon>
        <taxon>Embryophyta</taxon>
        <taxon>Tracheophyta</taxon>
        <taxon>Spermatophyta</taxon>
        <taxon>Magnoliopsida</taxon>
        <taxon>Magnoliidae</taxon>
        <taxon>Laurales</taxon>
        <taxon>Lauraceae</taxon>
        <taxon>Persea</taxon>
    </lineage>
</organism>
<gene>
    <name evidence="1" type="ORF">MRB53_000763</name>
</gene>
<evidence type="ECO:0000313" key="2">
    <source>
        <dbReference type="Proteomes" id="UP001234297"/>
    </source>
</evidence>